<dbReference type="Proteomes" id="UP000485058">
    <property type="component" value="Unassembled WGS sequence"/>
</dbReference>
<feature type="region of interest" description="Disordered" evidence="2">
    <location>
        <begin position="1"/>
        <end position="159"/>
    </location>
</feature>
<feature type="compositionally biased region" description="Low complexity" evidence="2">
    <location>
        <begin position="510"/>
        <end position="520"/>
    </location>
</feature>
<keyword evidence="4" id="KW-1185">Reference proteome</keyword>
<feature type="region of interest" description="Disordered" evidence="2">
    <location>
        <begin position="539"/>
        <end position="568"/>
    </location>
</feature>
<feature type="compositionally biased region" description="Low complexity" evidence="2">
    <location>
        <begin position="68"/>
        <end position="83"/>
    </location>
</feature>
<dbReference type="AlphaFoldDB" id="A0A699YSU1"/>
<name>A0A699YSU1_HAELA</name>
<proteinExistence type="predicted"/>
<comment type="caution">
    <text evidence="3">The sequence shown here is derived from an EMBL/GenBank/DDBJ whole genome shotgun (WGS) entry which is preliminary data.</text>
</comment>
<evidence type="ECO:0000313" key="4">
    <source>
        <dbReference type="Proteomes" id="UP000485058"/>
    </source>
</evidence>
<dbReference type="GO" id="GO:0005930">
    <property type="term" value="C:axoneme"/>
    <property type="evidence" value="ECO:0007669"/>
    <property type="project" value="UniProtKB-SubCell"/>
</dbReference>
<reference evidence="3 4" key="1">
    <citation type="submission" date="2020-02" db="EMBL/GenBank/DDBJ databases">
        <title>Draft genome sequence of Haematococcus lacustris strain NIES-144.</title>
        <authorList>
            <person name="Morimoto D."/>
            <person name="Nakagawa S."/>
            <person name="Yoshida T."/>
            <person name="Sawayama S."/>
        </authorList>
    </citation>
    <scope>NUCLEOTIDE SEQUENCE [LARGE SCALE GENOMIC DNA]</scope>
    <source>
        <strain evidence="3 4">NIES-144</strain>
    </source>
</reference>
<feature type="compositionally biased region" description="Low complexity" evidence="2">
    <location>
        <begin position="211"/>
        <end position="240"/>
    </location>
</feature>
<feature type="region of interest" description="Disordered" evidence="2">
    <location>
        <begin position="352"/>
        <end position="372"/>
    </location>
</feature>
<feature type="region of interest" description="Disordered" evidence="2">
    <location>
        <begin position="197"/>
        <end position="248"/>
    </location>
</feature>
<feature type="region of interest" description="Disordered" evidence="2">
    <location>
        <begin position="502"/>
        <end position="524"/>
    </location>
</feature>
<dbReference type="SUPFAM" id="SSF52047">
    <property type="entry name" value="RNI-like"/>
    <property type="match status" value="1"/>
</dbReference>
<organism evidence="3 4">
    <name type="scientific">Haematococcus lacustris</name>
    <name type="common">Green alga</name>
    <name type="synonym">Haematococcus pluvialis</name>
    <dbReference type="NCBI Taxonomy" id="44745"/>
    <lineage>
        <taxon>Eukaryota</taxon>
        <taxon>Viridiplantae</taxon>
        <taxon>Chlorophyta</taxon>
        <taxon>core chlorophytes</taxon>
        <taxon>Chlorophyceae</taxon>
        <taxon>CS clade</taxon>
        <taxon>Chlamydomonadales</taxon>
        <taxon>Haematococcaceae</taxon>
        <taxon>Haematococcus</taxon>
    </lineage>
</organism>
<feature type="compositionally biased region" description="Low complexity" evidence="2">
    <location>
        <begin position="356"/>
        <end position="372"/>
    </location>
</feature>
<gene>
    <name evidence="3" type="ORF">HaLaN_06204</name>
</gene>
<comment type="subcellular location">
    <subcellularLocation>
        <location evidence="1">Cytoplasm</location>
        <location evidence="1">Cytoskeleton</location>
        <location evidence="1">Cilium axoneme</location>
    </subcellularLocation>
</comment>
<dbReference type="InterPro" id="IPR032675">
    <property type="entry name" value="LRR_dom_sf"/>
</dbReference>
<protein>
    <submittedName>
        <fullName evidence="3">Uncharacterized protein</fullName>
    </submittedName>
</protein>
<feature type="compositionally biased region" description="Low complexity" evidence="2">
    <location>
        <begin position="138"/>
        <end position="159"/>
    </location>
</feature>
<accession>A0A699YSU1</accession>
<sequence length="827" mass="86472">MFLFSSSEEKEGGGQAGPSKTRSAQLPRKPQLPREAQLLPGGVHAATGRARRKRPAQLQHSHARRQVAGAGPEPGLAAAAAGASTRPSDEPQLDLAQAAEAVSSQAVEPLPDEAPQLDGSQHLTIPHSAAMDPTPPHQAAQEAAQQLPSHPAPQDQAHAAQLALQAASGPLPSSPLEEPWAPGGREPLVLPRWRLDVSSVPQEPPPPDLCQLSAAGQGAAGSGLPTPSPLLQPQSNLPQLESGQQGVAAERVRQWVDQQPSQLSQPATFEHTGEVLGLPACVGERLLAAMDADGLRVLRAVSRSMYFDASRAMRTLVVTPDNLEAAIMTLQAAAMPGFPYLADQLTALGLPEPGARPRSAAQGQAAAAGAADSGPGFDLSMGVRVVDISESALHTHSSVWAALVAGAPHPGTHWLLKEPSAWARGAQGVLGAVDPPRDTKDHYPALYDALQTIDARNLRQARMALAAAQAQLARLMGHAARPPPPVTPAAVLGAAVQPAGGPVLVHEPGSEATGEAAGEEASGGGPAVAAVIGIHAAVPGAEGGSQAPQPPLPAHTHHSPIASTLPSPPLPHMTAELLGVTVRRHTASRLPALCALRCLTSLTLFGKSAAAQPHGHRLASHLSALAGLPQLRRLELWSYEDISDVELAPLAACTRLEHLYVDSLFIKQAVGPVFPSLTSLTMARIKFILRPLTAIFPSLDRLRLGVLQRCEARLQAQAAQAAGPAARPGCVCHGPVQYDIMPHALLATVMLPYELNKKISSASLSCLAGCGPQLTRLCVCPVLWKGQWQVLPTLLGLTHLQLVHCRDLSHLREVLRVPHQLGHQPDS</sequence>
<evidence type="ECO:0000313" key="3">
    <source>
        <dbReference type="EMBL" id="GFH10818.1"/>
    </source>
</evidence>
<evidence type="ECO:0000256" key="2">
    <source>
        <dbReference type="SAM" id="MobiDB-lite"/>
    </source>
</evidence>
<feature type="compositionally biased region" description="Low complexity" evidence="2">
    <location>
        <begin position="96"/>
        <end position="108"/>
    </location>
</feature>
<feature type="compositionally biased region" description="Basic residues" evidence="2">
    <location>
        <begin position="49"/>
        <end position="65"/>
    </location>
</feature>
<evidence type="ECO:0000256" key="1">
    <source>
        <dbReference type="ARBA" id="ARBA00004430"/>
    </source>
</evidence>
<dbReference type="Gene3D" id="3.80.10.10">
    <property type="entry name" value="Ribonuclease Inhibitor"/>
    <property type="match status" value="1"/>
</dbReference>
<dbReference type="EMBL" id="BLLF01000350">
    <property type="protein sequence ID" value="GFH10818.1"/>
    <property type="molecule type" value="Genomic_DNA"/>
</dbReference>